<comment type="similarity">
    <text evidence="2">Belongs to the GtrA family.</text>
</comment>
<dbReference type="PANTHER" id="PTHR38459">
    <property type="entry name" value="PROPHAGE BACTOPRENOL-LINKED GLUCOSE TRANSLOCASE HOMOLOG"/>
    <property type="match status" value="1"/>
</dbReference>
<comment type="caution">
    <text evidence="8">The sequence shown here is derived from an EMBL/GenBank/DDBJ whole genome shotgun (WGS) entry which is preliminary data.</text>
</comment>
<proteinExistence type="inferred from homology"/>
<evidence type="ECO:0000256" key="2">
    <source>
        <dbReference type="ARBA" id="ARBA00009399"/>
    </source>
</evidence>
<dbReference type="GeneID" id="79315243"/>
<dbReference type="EMBL" id="JBHTBF010000002">
    <property type="protein sequence ID" value="MFC7318072.1"/>
    <property type="molecule type" value="Genomic_DNA"/>
</dbReference>
<evidence type="ECO:0000256" key="3">
    <source>
        <dbReference type="ARBA" id="ARBA00022692"/>
    </source>
</evidence>
<evidence type="ECO:0000256" key="4">
    <source>
        <dbReference type="ARBA" id="ARBA00022989"/>
    </source>
</evidence>
<keyword evidence="9" id="KW-1185">Reference proteome</keyword>
<dbReference type="GO" id="GO:0016020">
    <property type="term" value="C:membrane"/>
    <property type="evidence" value="ECO:0007669"/>
    <property type="project" value="UniProtKB-SubCell"/>
</dbReference>
<feature type="transmembrane region" description="Helical" evidence="6">
    <location>
        <begin position="89"/>
        <end position="108"/>
    </location>
</feature>
<dbReference type="PANTHER" id="PTHR38459:SF1">
    <property type="entry name" value="PROPHAGE BACTOPRENOL-LINKED GLUCOSE TRANSLOCASE HOMOLOG"/>
    <property type="match status" value="1"/>
</dbReference>
<name>A0ABD6ACY2_9EURY</name>
<dbReference type="AlphaFoldDB" id="A0ABD6ACY2"/>
<evidence type="ECO:0000256" key="5">
    <source>
        <dbReference type="ARBA" id="ARBA00023136"/>
    </source>
</evidence>
<reference evidence="8 9" key="1">
    <citation type="journal article" date="2019" name="Int. J. Syst. Evol. Microbiol.">
        <title>The Global Catalogue of Microorganisms (GCM) 10K type strain sequencing project: providing services to taxonomists for standard genome sequencing and annotation.</title>
        <authorList>
            <consortium name="The Broad Institute Genomics Platform"/>
            <consortium name="The Broad Institute Genome Sequencing Center for Infectious Disease"/>
            <person name="Wu L."/>
            <person name="Ma J."/>
        </authorList>
    </citation>
    <scope>NUCLEOTIDE SEQUENCE [LARGE SCALE GENOMIC DNA]</scope>
    <source>
        <strain evidence="8 9">PSR21</strain>
    </source>
</reference>
<keyword evidence="5 6" id="KW-0472">Membrane</keyword>
<dbReference type="Pfam" id="PF04138">
    <property type="entry name" value="GtrA_DPMS_TM"/>
    <property type="match status" value="1"/>
</dbReference>
<gene>
    <name evidence="8" type="ORF">ACFQPE_14900</name>
</gene>
<evidence type="ECO:0000256" key="6">
    <source>
        <dbReference type="SAM" id="Phobius"/>
    </source>
</evidence>
<evidence type="ECO:0000313" key="9">
    <source>
        <dbReference type="Proteomes" id="UP001596547"/>
    </source>
</evidence>
<dbReference type="Proteomes" id="UP001596547">
    <property type="component" value="Unassembled WGS sequence"/>
</dbReference>
<evidence type="ECO:0000259" key="7">
    <source>
        <dbReference type="Pfam" id="PF04138"/>
    </source>
</evidence>
<sequence>MTLAARLRALASAVRFGRFVSVGALGAAVDTAVLALLYGALELRPVPAKLASAEAAILVMFVLNERWTFAGEGAPGYRSVLRRLVTSNLVRLGGALVATGVFSVALRAAPVEVVLFGADLWFLVANGAGILAGLAVNYVLESAVTWRVADAPE</sequence>
<dbReference type="InterPro" id="IPR007267">
    <property type="entry name" value="GtrA_DPMS_TM"/>
</dbReference>
<keyword evidence="3 6" id="KW-0812">Transmembrane</keyword>
<keyword evidence="4 6" id="KW-1133">Transmembrane helix</keyword>
<organism evidence="8 9">
    <name type="scientific">Halomarina halobia</name>
    <dbReference type="NCBI Taxonomy" id="3033386"/>
    <lineage>
        <taxon>Archaea</taxon>
        <taxon>Methanobacteriati</taxon>
        <taxon>Methanobacteriota</taxon>
        <taxon>Stenosarchaea group</taxon>
        <taxon>Halobacteria</taxon>
        <taxon>Halobacteriales</taxon>
        <taxon>Natronomonadaceae</taxon>
        <taxon>Halomarina</taxon>
    </lineage>
</organism>
<feature type="transmembrane region" description="Helical" evidence="6">
    <location>
        <begin position="120"/>
        <end position="140"/>
    </location>
</feature>
<dbReference type="RefSeq" id="WP_276305651.1">
    <property type="nucleotide sequence ID" value="NZ_CP119992.1"/>
</dbReference>
<feature type="transmembrane region" description="Helical" evidence="6">
    <location>
        <begin position="16"/>
        <end position="38"/>
    </location>
</feature>
<feature type="transmembrane region" description="Helical" evidence="6">
    <location>
        <begin position="50"/>
        <end position="69"/>
    </location>
</feature>
<feature type="domain" description="GtrA/DPMS transmembrane" evidence="7">
    <location>
        <begin position="18"/>
        <end position="146"/>
    </location>
</feature>
<protein>
    <submittedName>
        <fullName evidence="8">GtrA family protein</fullName>
    </submittedName>
</protein>
<evidence type="ECO:0000313" key="8">
    <source>
        <dbReference type="EMBL" id="MFC7318072.1"/>
    </source>
</evidence>
<dbReference type="InterPro" id="IPR051401">
    <property type="entry name" value="GtrA_CellWall_Glycosyl"/>
</dbReference>
<evidence type="ECO:0000256" key="1">
    <source>
        <dbReference type="ARBA" id="ARBA00004141"/>
    </source>
</evidence>
<accession>A0ABD6ACY2</accession>
<comment type="subcellular location">
    <subcellularLocation>
        <location evidence="1">Membrane</location>
        <topology evidence="1">Multi-pass membrane protein</topology>
    </subcellularLocation>
</comment>